<dbReference type="InterPro" id="IPR011129">
    <property type="entry name" value="CSD"/>
</dbReference>
<keyword evidence="2" id="KW-0963">Cytoplasm</keyword>
<evidence type="ECO:0000256" key="4">
    <source>
        <dbReference type="ARBA" id="ARBA00022884"/>
    </source>
</evidence>
<evidence type="ECO:0000256" key="3">
    <source>
        <dbReference type="ARBA" id="ARBA00022737"/>
    </source>
</evidence>
<protein>
    <recommendedName>
        <fullName evidence="11">Cold shock domain-containing protein</fullName>
    </recommendedName>
</protein>
<feature type="compositionally biased region" description="Polar residues" evidence="6">
    <location>
        <begin position="1221"/>
        <end position="1244"/>
    </location>
</feature>
<feature type="compositionally biased region" description="Low complexity" evidence="6">
    <location>
        <begin position="29"/>
        <end position="41"/>
    </location>
</feature>
<evidence type="ECO:0000259" key="8">
    <source>
        <dbReference type="PROSITE" id="PS51857"/>
    </source>
</evidence>
<feature type="region of interest" description="Disordered" evidence="6">
    <location>
        <begin position="527"/>
        <end position="559"/>
    </location>
</feature>
<evidence type="ECO:0000256" key="1">
    <source>
        <dbReference type="ARBA" id="ARBA00004496"/>
    </source>
</evidence>
<feature type="compositionally biased region" description="Acidic residues" evidence="6">
    <location>
        <begin position="1029"/>
        <end position="1060"/>
    </location>
</feature>
<evidence type="ECO:0000313" key="10">
    <source>
        <dbReference type="Proteomes" id="UP000709295"/>
    </source>
</evidence>
<dbReference type="InterPro" id="IPR002059">
    <property type="entry name" value="CSP_DNA-bd"/>
</dbReference>
<feature type="compositionally biased region" description="Basic and acidic residues" evidence="6">
    <location>
        <begin position="1186"/>
        <end position="1204"/>
    </location>
</feature>
<keyword evidence="4" id="KW-0694">RNA-binding</keyword>
<evidence type="ECO:0000313" key="9">
    <source>
        <dbReference type="EMBL" id="KAG6949394.1"/>
    </source>
</evidence>
<feature type="region of interest" description="Disordered" evidence="6">
    <location>
        <begin position="1261"/>
        <end position="1294"/>
    </location>
</feature>
<feature type="region of interest" description="Disordered" evidence="6">
    <location>
        <begin position="1020"/>
        <end position="1078"/>
    </location>
</feature>
<feature type="domain" description="CSD" evidence="8">
    <location>
        <begin position="902"/>
        <end position="974"/>
    </location>
</feature>
<sequence>MFRSPQPGDWAAEDEDTSPLPTPTPAPPTQEAAPPDAAPAARSGGYEQRSNSGGRFDRDRNNSGGSRCSDREGGRFDRDRDYGGGQFDRNRDYGGGRSDRDRGHYGGGRYDRDNDRGHYDRGGDRGGGRYDRNYDRGARFDRDAGRYEGGGRADTSSRWGHNADRRGGGAGRDMPMEQGFIVSIKENFGFVSCMGRDGDLFFHISEAPVDVQLQDEVEFRVKYNQRSDKEMACQLVALPKGTIKVEEVSEEFYDGVVTKSLPRGGHGGGRGFFNNRDDDRRQREEHGLIEMKKSETEGENPKEEEQEQTEEDDKKTLARREFVRFTGESVAAIESDQEQPGRSKKNLIPHFGDEVRFRIAKHRKTGTKRAVDITITVSAREKLNKEIEAKLATMTRETGVVDRVKNGGGFIKCCDRPVDVYFPFHEIRESEEHEKEAESEDKSRHGRQGKAPSIREGVEVSFFVYEDHEDDSGRSRPRLTALRVQKLPPGTVSFEELLRSDVEGFVSKLPKEPRNGPEVIGSIAVASAEPIPADEGEETQETTASESEGKPLKKKKGKDGKAKKQKVAFRLCDAEDMGYIPHIDDKVAFDEVLDKRTGKVKAVKVRVVQLNPKNRETGVINAMKEDFGFIKCAERSGDAYFRFSDVMGASRSFNNGTEVAFDVLVDNKSDHIRATRLQILPRGTIKWEDVAAEGLEGKIVALPSSRRGHHSTRGGRGDKTKQLQKSVPGKIRFVTPGKQHLIDFLPELKEKLDAAFITSHDAPEEAEDDEDKSEDKTDIRISFANTLSKFERAALHEYSDWLGLKHESSGEGSHRQLEIVGSDKISLKTVGEKLAASAPELTVEFLEDDVSDVRYNPRVGDRVKFDLVVVKRTKQFQCKVIKCVEAASAKNMTASTKTDAAKGEGFIVSVKAEGFGFIQPAQTVPGSLEENLFFHIKEITTGQTLAELKEGTEVQYTVFVDEKKKKNRATAIAVVPAGTIKTVVSESVKGVVTKASFLQRMKGGSKGRFTKANNKASTLGRIRLATTSNEEDDDAGSEDGDSDEEAEESEEGTQENGDAEIESKDAKKKKKESTQKKPGKQVYVYNIRDIADPTAVLREGDEVEFIPQVTPKSLRAAHIRLVSSHAKQGVVTRITEDLGGVIQLDGDEPFVEARFTARAVLRGDILSEGDRVEFAYRQPSATAPIKKKEDKKEEGDEEKTKDEEATNETEPALGQALSVLRLSSSPNRVAPSQSRGSRSVNSTLREAMRQVGANAMVASRMAKGPDGTRGFIEGWNSTSVETTTTTTTTDESEA</sequence>
<dbReference type="GO" id="GO:0005737">
    <property type="term" value="C:cytoplasm"/>
    <property type="evidence" value="ECO:0007669"/>
    <property type="project" value="UniProtKB-SubCell"/>
</dbReference>
<accession>A0A8J5IKW6</accession>
<evidence type="ECO:0000259" key="7">
    <source>
        <dbReference type="PROSITE" id="PS51061"/>
    </source>
</evidence>
<dbReference type="Pfam" id="PF00313">
    <property type="entry name" value="CSD"/>
    <property type="match status" value="1"/>
</dbReference>
<dbReference type="InterPro" id="IPR001374">
    <property type="entry name" value="R3H_dom"/>
</dbReference>
<reference evidence="9" key="1">
    <citation type="submission" date="2021-01" db="EMBL/GenBank/DDBJ databases">
        <title>Phytophthora aleatoria, a newly-described species from Pinus radiata is distinct from Phytophthora cactorum isolates based on comparative genomics.</title>
        <authorList>
            <person name="Mcdougal R."/>
            <person name="Panda P."/>
            <person name="Williams N."/>
            <person name="Studholme D.J."/>
        </authorList>
    </citation>
    <scope>NUCLEOTIDE SEQUENCE</scope>
    <source>
        <strain evidence="9">NZFS 4037</strain>
    </source>
</reference>
<keyword evidence="10" id="KW-1185">Reference proteome</keyword>
<dbReference type="GO" id="GO:0003723">
    <property type="term" value="F:RNA binding"/>
    <property type="evidence" value="ECO:0007669"/>
    <property type="project" value="UniProtKB-KW"/>
</dbReference>
<evidence type="ECO:0000256" key="6">
    <source>
        <dbReference type="SAM" id="MobiDB-lite"/>
    </source>
</evidence>
<feature type="region of interest" description="Disordered" evidence="6">
    <location>
        <begin position="430"/>
        <end position="452"/>
    </location>
</feature>
<feature type="domain" description="R3H" evidence="7">
    <location>
        <begin position="757"/>
        <end position="823"/>
    </location>
</feature>
<evidence type="ECO:0008006" key="11">
    <source>
        <dbReference type="Google" id="ProtNLM"/>
    </source>
</evidence>
<dbReference type="PANTHER" id="PTHR12913:SF1">
    <property type="entry name" value="COLD SHOCK DOMAIN-CONTAINING PROTEIN E1"/>
    <property type="match status" value="1"/>
</dbReference>
<dbReference type="PROSITE" id="PS51857">
    <property type="entry name" value="CSD_2"/>
    <property type="match status" value="3"/>
</dbReference>
<gene>
    <name evidence="9" type="ORF">JG688_00014646</name>
</gene>
<feature type="compositionally biased region" description="Basic and acidic residues" evidence="6">
    <location>
        <begin position="275"/>
        <end position="303"/>
    </location>
</feature>
<feature type="compositionally biased region" description="Low complexity" evidence="6">
    <location>
        <begin position="1282"/>
        <end position="1294"/>
    </location>
</feature>
<organism evidence="9 10">
    <name type="scientific">Phytophthora aleatoria</name>
    <dbReference type="NCBI Taxonomy" id="2496075"/>
    <lineage>
        <taxon>Eukaryota</taxon>
        <taxon>Sar</taxon>
        <taxon>Stramenopiles</taxon>
        <taxon>Oomycota</taxon>
        <taxon>Peronosporomycetes</taxon>
        <taxon>Peronosporales</taxon>
        <taxon>Peronosporaceae</taxon>
        <taxon>Phytophthora</taxon>
    </lineage>
</organism>
<feature type="region of interest" description="Disordered" evidence="6">
    <location>
        <begin position="258"/>
        <end position="317"/>
    </location>
</feature>
<feature type="region of interest" description="Disordered" evidence="6">
    <location>
        <begin position="704"/>
        <end position="725"/>
    </location>
</feature>
<name>A0A8J5IKW6_9STRA</name>
<dbReference type="PROSITE" id="PS51061">
    <property type="entry name" value="R3H"/>
    <property type="match status" value="1"/>
</dbReference>
<feature type="domain" description="CSD" evidence="8">
    <location>
        <begin position="176"/>
        <end position="237"/>
    </location>
</feature>
<proteinExistence type="inferred from homology"/>
<dbReference type="SMART" id="SM00357">
    <property type="entry name" value="CSP"/>
    <property type="match status" value="4"/>
</dbReference>
<comment type="caution">
    <text evidence="9">The sequence shown here is derived from an EMBL/GenBank/DDBJ whole genome shotgun (WGS) entry which is preliminary data.</text>
</comment>
<evidence type="ECO:0000256" key="5">
    <source>
        <dbReference type="ARBA" id="ARBA00044751"/>
    </source>
</evidence>
<comment type="subcellular location">
    <subcellularLocation>
        <location evidence="1">Cytoplasm</location>
    </subcellularLocation>
</comment>
<keyword evidence="3" id="KW-0677">Repeat</keyword>
<feature type="compositionally biased region" description="Basic and acidic residues" evidence="6">
    <location>
        <begin position="68"/>
        <end position="151"/>
    </location>
</feature>
<feature type="compositionally biased region" description="Basic and acidic residues" evidence="6">
    <location>
        <begin position="430"/>
        <end position="443"/>
    </location>
</feature>
<dbReference type="Proteomes" id="UP000709295">
    <property type="component" value="Unassembled WGS sequence"/>
</dbReference>
<feature type="region of interest" description="Disordered" evidence="6">
    <location>
        <begin position="1183"/>
        <end position="1247"/>
    </location>
</feature>
<dbReference type="PANTHER" id="PTHR12913">
    <property type="entry name" value="UNR PROTEIN N-RAS UPSTREAM GENE PROTEIN"/>
    <property type="match status" value="1"/>
</dbReference>
<feature type="region of interest" description="Disordered" evidence="6">
    <location>
        <begin position="1"/>
        <end position="173"/>
    </location>
</feature>
<comment type="similarity">
    <text evidence="5">Belongs to the UNR family.</text>
</comment>
<evidence type="ECO:0000256" key="2">
    <source>
        <dbReference type="ARBA" id="ARBA00022490"/>
    </source>
</evidence>
<dbReference type="EMBL" id="JAENGY010001430">
    <property type="protein sequence ID" value="KAG6949394.1"/>
    <property type="molecule type" value="Genomic_DNA"/>
</dbReference>
<feature type="domain" description="CSD" evidence="8">
    <location>
        <begin position="615"/>
        <end position="679"/>
    </location>
</feature>